<dbReference type="InterPro" id="IPR002508">
    <property type="entry name" value="MurNAc-LAA_cat"/>
</dbReference>
<proteinExistence type="predicted"/>
<dbReference type="CDD" id="cd02696">
    <property type="entry name" value="MurNAc-LAA"/>
    <property type="match status" value="1"/>
</dbReference>
<dbReference type="SUPFAM" id="SSF53187">
    <property type="entry name" value="Zn-dependent exopeptidases"/>
    <property type="match status" value="1"/>
</dbReference>
<name>A0A8S5S9C8_9CAUD</name>
<dbReference type="Gene3D" id="3.40.630.40">
    <property type="entry name" value="Zn-dependent exopeptidases"/>
    <property type="match status" value="1"/>
</dbReference>
<dbReference type="SMART" id="SM00646">
    <property type="entry name" value="Ami_3"/>
    <property type="match status" value="1"/>
</dbReference>
<dbReference type="GO" id="GO:0008745">
    <property type="term" value="F:N-acetylmuramoyl-L-alanine amidase activity"/>
    <property type="evidence" value="ECO:0007669"/>
    <property type="project" value="InterPro"/>
</dbReference>
<dbReference type="GO" id="GO:0009253">
    <property type="term" value="P:peptidoglycan catabolic process"/>
    <property type="evidence" value="ECO:0007669"/>
    <property type="project" value="InterPro"/>
</dbReference>
<sequence>MKKLVIVLDPAHGENVAGKCSPDKTHYEYLWSRERCKALKSLLEDRGYRVVFTTDSINEPGLSKRKNFASALKVEKGQLKLLISPHNNAAGRGDNWMTATGIEVWTSPGVTKSDECADIIIDQLAKDFPDIKMRLNSSQCLQKDKEANFTVLMGADYMAVLIEWLFQDNKKDVELLKDVTVNKRFEKSLVEAIERINNHFSKV</sequence>
<accession>A0A8S5S9C8</accession>
<dbReference type="EMBL" id="BK032557">
    <property type="protein sequence ID" value="DAF47589.1"/>
    <property type="molecule type" value="Genomic_DNA"/>
</dbReference>
<dbReference type="PANTHER" id="PTHR30404">
    <property type="entry name" value="N-ACETYLMURAMOYL-L-ALANINE AMIDASE"/>
    <property type="match status" value="1"/>
</dbReference>
<organism evidence="3">
    <name type="scientific">Myoviridae sp. ctByu2</name>
    <dbReference type="NCBI Taxonomy" id="2827668"/>
    <lineage>
        <taxon>Viruses</taxon>
        <taxon>Duplodnaviria</taxon>
        <taxon>Heunggongvirae</taxon>
        <taxon>Uroviricota</taxon>
        <taxon>Caudoviricetes</taxon>
    </lineage>
</organism>
<evidence type="ECO:0000256" key="1">
    <source>
        <dbReference type="ARBA" id="ARBA00022801"/>
    </source>
</evidence>
<feature type="domain" description="MurNAc-LAA" evidence="2">
    <location>
        <begin position="66"/>
        <end position="194"/>
    </location>
</feature>
<evidence type="ECO:0000313" key="3">
    <source>
        <dbReference type="EMBL" id="DAF47589.1"/>
    </source>
</evidence>
<reference evidence="3" key="1">
    <citation type="journal article" date="2021" name="Proc. Natl. Acad. Sci. U.S.A.">
        <title>A Catalog of Tens of Thousands of Viruses from Human Metagenomes Reveals Hidden Associations with Chronic Diseases.</title>
        <authorList>
            <person name="Tisza M.J."/>
            <person name="Buck C.B."/>
        </authorList>
    </citation>
    <scope>NUCLEOTIDE SEQUENCE</scope>
    <source>
        <strain evidence="3">CtByu2</strain>
    </source>
</reference>
<evidence type="ECO:0000259" key="2">
    <source>
        <dbReference type="SMART" id="SM00646"/>
    </source>
</evidence>
<protein>
    <submittedName>
        <fullName evidence="3">Cell wall hydrolase autolysin</fullName>
    </submittedName>
</protein>
<keyword evidence="1 3" id="KW-0378">Hydrolase</keyword>
<dbReference type="PANTHER" id="PTHR30404:SF0">
    <property type="entry name" value="N-ACETYLMURAMOYL-L-ALANINE AMIDASE AMIC"/>
    <property type="match status" value="1"/>
</dbReference>
<dbReference type="Pfam" id="PF01520">
    <property type="entry name" value="Amidase_3"/>
    <property type="match status" value="1"/>
</dbReference>
<dbReference type="InterPro" id="IPR050695">
    <property type="entry name" value="N-acetylmuramoyl_amidase_3"/>
</dbReference>